<feature type="non-terminal residue" evidence="1">
    <location>
        <position position="148"/>
    </location>
</feature>
<dbReference type="EMBL" id="UINC01108858">
    <property type="protein sequence ID" value="SVC75268.1"/>
    <property type="molecule type" value="Genomic_DNA"/>
</dbReference>
<name>A0A382PRJ6_9ZZZZ</name>
<gene>
    <name evidence="1" type="ORF">METZ01_LOCUS328122</name>
</gene>
<protein>
    <submittedName>
        <fullName evidence="1">Uncharacterized protein</fullName>
    </submittedName>
</protein>
<accession>A0A382PRJ6</accession>
<proteinExistence type="predicted"/>
<evidence type="ECO:0000313" key="1">
    <source>
        <dbReference type="EMBL" id="SVC75268.1"/>
    </source>
</evidence>
<reference evidence="1" key="1">
    <citation type="submission" date="2018-05" db="EMBL/GenBank/DDBJ databases">
        <authorList>
            <person name="Lanie J.A."/>
            <person name="Ng W.-L."/>
            <person name="Kazmierczak K.M."/>
            <person name="Andrzejewski T.M."/>
            <person name="Davidsen T.M."/>
            <person name="Wayne K.J."/>
            <person name="Tettelin H."/>
            <person name="Glass J.I."/>
            <person name="Rusch D."/>
            <person name="Podicherti R."/>
            <person name="Tsui H.-C.T."/>
            <person name="Winkler M.E."/>
        </authorList>
    </citation>
    <scope>NUCLEOTIDE SEQUENCE</scope>
</reference>
<organism evidence="1">
    <name type="scientific">marine metagenome</name>
    <dbReference type="NCBI Taxonomy" id="408172"/>
    <lineage>
        <taxon>unclassified sequences</taxon>
        <taxon>metagenomes</taxon>
        <taxon>ecological metagenomes</taxon>
    </lineage>
</organism>
<dbReference type="AlphaFoldDB" id="A0A382PRJ6"/>
<sequence>MEDVQGGLKEYERLFRAGLASPAELITLHRAYPGVPKYANVVEILDLNGEGEPTVIGGPASVELVDREGHLITSEALEDAFERYMDNFRTRNVMVMHSDVQVGHALPVYISKGGQIFKSGVEGDNLFFISELRDDTKISKKVKEQINS</sequence>